<comment type="caution">
    <text evidence="3">The sequence shown here is derived from an EMBL/GenBank/DDBJ whole genome shotgun (WGS) entry which is preliminary data.</text>
</comment>
<dbReference type="EMBL" id="VTOX01000008">
    <property type="protein sequence ID" value="NKE67884.1"/>
    <property type="molecule type" value="Genomic_DNA"/>
</dbReference>
<organism evidence="3 4">
    <name type="scientific">Ramlibacter lithotrophicus</name>
    <dbReference type="NCBI Taxonomy" id="2606681"/>
    <lineage>
        <taxon>Bacteria</taxon>
        <taxon>Pseudomonadati</taxon>
        <taxon>Pseudomonadota</taxon>
        <taxon>Betaproteobacteria</taxon>
        <taxon>Burkholderiales</taxon>
        <taxon>Comamonadaceae</taxon>
        <taxon>Ramlibacter</taxon>
    </lineage>
</organism>
<feature type="compositionally biased region" description="Basic and acidic residues" evidence="1">
    <location>
        <begin position="91"/>
        <end position="102"/>
    </location>
</feature>
<keyword evidence="4" id="KW-1185">Reference proteome</keyword>
<evidence type="ECO:0008006" key="5">
    <source>
        <dbReference type="Google" id="ProtNLM"/>
    </source>
</evidence>
<reference evidence="3 4" key="1">
    <citation type="journal article" date="2020" name="Nature">
        <title>Bacterial chemolithoautotrophy via manganese oxidation.</title>
        <authorList>
            <person name="Yu H."/>
            <person name="Leadbetter J.R."/>
        </authorList>
    </citation>
    <scope>NUCLEOTIDE SEQUENCE [LARGE SCALE GENOMIC DNA]</scope>
    <source>
        <strain evidence="3 4">RBP-1</strain>
    </source>
</reference>
<gene>
    <name evidence="3" type="ORF">RAMLITH_18850</name>
</gene>
<evidence type="ECO:0000256" key="1">
    <source>
        <dbReference type="SAM" id="MobiDB-lite"/>
    </source>
</evidence>
<feature type="chain" id="PRO_5031306571" description="DUF4148 domain-containing protein" evidence="2">
    <location>
        <begin position="26"/>
        <end position="102"/>
    </location>
</feature>
<dbReference type="RefSeq" id="WP_168109018.1">
    <property type="nucleotide sequence ID" value="NZ_VTOX01000008.1"/>
</dbReference>
<name>A0A7X6I837_9BURK</name>
<accession>A0A7X6I837</accession>
<dbReference type="Proteomes" id="UP000521868">
    <property type="component" value="Unassembled WGS sequence"/>
</dbReference>
<feature type="signal peptide" evidence="2">
    <location>
        <begin position="1"/>
        <end position="25"/>
    </location>
</feature>
<evidence type="ECO:0000313" key="4">
    <source>
        <dbReference type="Proteomes" id="UP000521868"/>
    </source>
</evidence>
<dbReference type="AlphaFoldDB" id="A0A7X6I837"/>
<evidence type="ECO:0000313" key="3">
    <source>
        <dbReference type="EMBL" id="NKE67884.1"/>
    </source>
</evidence>
<proteinExistence type="predicted"/>
<keyword evidence="2" id="KW-0732">Signal</keyword>
<feature type="region of interest" description="Disordered" evidence="1">
    <location>
        <begin position="80"/>
        <end position="102"/>
    </location>
</feature>
<evidence type="ECO:0000256" key="2">
    <source>
        <dbReference type="SAM" id="SignalP"/>
    </source>
</evidence>
<sequence>MSNLRTSTLSLAIAAMTLAASAAFAADVAQPETPGSAAAQAAAETKHLARVHGIDYRAPQPQAQAAGDARAQAVAEARHLAKSHGLVNDSADQRLEIDHPNH</sequence>
<protein>
    <recommendedName>
        <fullName evidence="5">DUF4148 domain-containing protein</fullName>
    </recommendedName>
</protein>